<reference evidence="5" key="2">
    <citation type="submission" date="2021-04" db="EMBL/GenBank/DDBJ databases">
        <authorList>
            <person name="Gilroy R."/>
        </authorList>
    </citation>
    <scope>NUCLEOTIDE SEQUENCE</scope>
    <source>
        <strain evidence="5">F6-686</strain>
    </source>
</reference>
<feature type="compositionally biased region" description="Acidic residues" evidence="1">
    <location>
        <begin position="248"/>
        <end position="259"/>
    </location>
</feature>
<sequence>MKYCPKCGAKLSAQDKFCDHCGADVSGVPAAGQNNLRRQIPQMQPAPQAINNQPNMGKRPSKKPQSKIDKNRKIRNNCLIIAACVLFLAAAGMIFFTLQSNNQNADQAAFAQTAKSLGFEKVDKLSPKDTAGLAISYAHMHFKDDPSWDKTFDDAENGDLHIKALPEYEFGDYRVKAPRDGMVYVLDPDTGYVVSDVHNVSNSKVTYISRKGRSKSVFFPTLAKKVSHSLTKQRVQRIVHQVYVGDENGNEIDSDEDESSRDSSSSESNSDEDSNSSDEDVSWSDDKEEELADFMDSFGKKMKQDYEEYNGDDSIKTDAGETYPDDFDDRTFKLYSDDDKDGKKIDIGYDPDLEKDDYDYHVVAIFNADVGNPEQHITYFFCVYDNEPVVLVDQTTNGDDCMVKETDNKDLKSSFAKILTSKD</sequence>
<feature type="region of interest" description="Disordered" evidence="1">
    <location>
        <begin position="43"/>
        <end position="69"/>
    </location>
</feature>
<keyword evidence="2" id="KW-0472">Membrane</keyword>
<name>A0A9E2NTQ1_9LACO</name>
<dbReference type="Pfam" id="PF13248">
    <property type="entry name" value="Zn_ribbon_3"/>
    <property type="match status" value="1"/>
</dbReference>
<feature type="domain" description="DUF4767" evidence="4">
    <location>
        <begin position="282"/>
        <end position="419"/>
    </location>
</feature>
<protein>
    <submittedName>
        <fullName evidence="5">DUF4767 domain-containing protein</fullName>
    </submittedName>
</protein>
<comment type="caution">
    <text evidence="5">The sequence shown here is derived from an EMBL/GenBank/DDBJ whole genome shotgun (WGS) entry which is preliminary data.</text>
</comment>
<dbReference type="Proteomes" id="UP000823844">
    <property type="component" value="Unassembled WGS sequence"/>
</dbReference>
<evidence type="ECO:0000256" key="1">
    <source>
        <dbReference type="SAM" id="MobiDB-lite"/>
    </source>
</evidence>
<feature type="region of interest" description="Disordered" evidence="1">
    <location>
        <begin position="242"/>
        <end position="286"/>
    </location>
</feature>
<feature type="transmembrane region" description="Helical" evidence="2">
    <location>
        <begin position="77"/>
        <end position="98"/>
    </location>
</feature>
<dbReference type="EMBL" id="JAHLFT010000066">
    <property type="protein sequence ID" value="MBU3828512.1"/>
    <property type="molecule type" value="Genomic_DNA"/>
</dbReference>
<dbReference type="InterPro" id="IPR059113">
    <property type="entry name" value="Znf_ribbon"/>
</dbReference>
<gene>
    <name evidence="5" type="ORF">H9806_05170</name>
</gene>
<organism evidence="5 6">
    <name type="scientific">Candidatus Lactobacillus pullistercoris</name>
    <dbReference type="NCBI Taxonomy" id="2838636"/>
    <lineage>
        <taxon>Bacteria</taxon>
        <taxon>Bacillati</taxon>
        <taxon>Bacillota</taxon>
        <taxon>Bacilli</taxon>
        <taxon>Lactobacillales</taxon>
        <taxon>Lactobacillaceae</taxon>
        <taxon>Lactobacillus</taxon>
    </lineage>
</organism>
<dbReference type="InterPro" id="IPR031927">
    <property type="entry name" value="DUF4767"/>
</dbReference>
<keyword evidence="2" id="KW-0812">Transmembrane</keyword>
<evidence type="ECO:0000259" key="4">
    <source>
        <dbReference type="Pfam" id="PF15983"/>
    </source>
</evidence>
<keyword evidence="2" id="KW-1133">Transmembrane helix</keyword>
<accession>A0A9E2NTQ1</accession>
<evidence type="ECO:0000313" key="6">
    <source>
        <dbReference type="Proteomes" id="UP000823844"/>
    </source>
</evidence>
<feature type="compositionally biased region" description="Low complexity" evidence="1">
    <location>
        <begin position="43"/>
        <end position="56"/>
    </location>
</feature>
<evidence type="ECO:0000259" key="3">
    <source>
        <dbReference type="Pfam" id="PF13248"/>
    </source>
</evidence>
<dbReference type="Pfam" id="PF15983">
    <property type="entry name" value="DUF4767"/>
    <property type="match status" value="1"/>
</dbReference>
<dbReference type="AlphaFoldDB" id="A0A9E2NTQ1"/>
<proteinExistence type="predicted"/>
<feature type="domain" description="Putative zinc-ribbon" evidence="3">
    <location>
        <begin position="1"/>
        <end position="24"/>
    </location>
</feature>
<reference evidence="5" key="1">
    <citation type="journal article" date="2021" name="PeerJ">
        <title>Extensive microbial diversity within the chicken gut microbiome revealed by metagenomics and culture.</title>
        <authorList>
            <person name="Gilroy R."/>
            <person name="Ravi A."/>
            <person name="Getino M."/>
            <person name="Pursley I."/>
            <person name="Horton D.L."/>
            <person name="Alikhan N.F."/>
            <person name="Baker D."/>
            <person name="Gharbi K."/>
            <person name="Hall N."/>
            <person name="Watson M."/>
            <person name="Adriaenssens E.M."/>
            <person name="Foster-Nyarko E."/>
            <person name="Jarju S."/>
            <person name="Secka A."/>
            <person name="Antonio M."/>
            <person name="Oren A."/>
            <person name="Chaudhuri R.R."/>
            <person name="La Ragione R."/>
            <person name="Hildebrand F."/>
            <person name="Pallen M.J."/>
        </authorList>
    </citation>
    <scope>NUCLEOTIDE SEQUENCE</scope>
    <source>
        <strain evidence="5">F6-686</strain>
    </source>
</reference>
<evidence type="ECO:0000313" key="5">
    <source>
        <dbReference type="EMBL" id="MBU3828512.1"/>
    </source>
</evidence>
<evidence type="ECO:0000256" key="2">
    <source>
        <dbReference type="SAM" id="Phobius"/>
    </source>
</evidence>
<feature type="compositionally biased region" description="Acidic residues" evidence="1">
    <location>
        <begin position="269"/>
        <end position="286"/>
    </location>
</feature>